<dbReference type="EC" id="2.7.10.1" evidence="2"/>
<accession>A0A914WU28</accession>
<dbReference type="GO" id="GO:0005524">
    <property type="term" value="F:ATP binding"/>
    <property type="evidence" value="ECO:0007669"/>
    <property type="project" value="UniProtKB-UniRule"/>
</dbReference>
<dbReference type="FunFam" id="1.10.510.10:FF:000027">
    <property type="entry name" value="Receptor protein-tyrosine kinase"/>
    <property type="match status" value="1"/>
</dbReference>
<feature type="binding site" evidence="15">
    <location>
        <position position="1110"/>
    </location>
    <ligand>
        <name>ATP</name>
        <dbReference type="ChEBI" id="CHEBI:30616"/>
    </ligand>
</feature>
<dbReference type="PROSITE" id="PS00109">
    <property type="entry name" value="PROTEIN_KINASE_TYR"/>
    <property type="match status" value="1"/>
</dbReference>
<evidence type="ECO:0000256" key="8">
    <source>
        <dbReference type="ARBA" id="ARBA00022840"/>
    </source>
</evidence>
<dbReference type="InterPro" id="IPR036941">
    <property type="entry name" value="Rcpt_L-dom_sf"/>
</dbReference>
<proteinExistence type="predicted"/>
<feature type="region of interest" description="Disordered" evidence="16">
    <location>
        <begin position="1397"/>
        <end position="1449"/>
    </location>
</feature>
<dbReference type="InterPro" id="IPR001245">
    <property type="entry name" value="Ser-Thr/Tyr_kinase_cat_dom"/>
</dbReference>
<dbReference type="InterPro" id="IPR050122">
    <property type="entry name" value="RTK"/>
</dbReference>
<dbReference type="Pfam" id="PF07714">
    <property type="entry name" value="PK_Tyr_Ser-Thr"/>
    <property type="match status" value="1"/>
</dbReference>
<keyword evidence="10 17" id="KW-0472">Membrane</keyword>
<evidence type="ECO:0000256" key="6">
    <source>
        <dbReference type="ARBA" id="ARBA00022741"/>
    </source>
</evidence>
<evidence type="ECO:0000256" key="7">
    <source>
        <dbReference type="ARBA" id="ARBA00022777"/>
    </source>
</evidence>
<comment type="catalytic activity">
    <reaction evidence="14">
        <text>L-tyrosyl-[protein] + ATP = O-phospho-L-tyrosyl-[protein] + ADP + H(+)</text>
        <dbReference type="Rhea" id="RHEA:10596"/>
        <dbReference type="Rhea" id="RHEA-COMP:10136"/>
        <dbReference type="Rhea" id="RHEA-COMP:20101"/>
        <dbReference type="ChEBI" id="CHEBI:15378"/>
        <dbReference type="ChEBI" id="CHEBI:30616"/>
        <dbReference type="ChEBI" id="CHEBI:46858"/>
        <dbReference type="ChEBI" id="CHEBI:61978"/>
        <dbReference type="ChEBI" id="CHEBI:456216"/>
        <dbReference type="EC" id="2.7.10.1"/>
    </reaction>
</comment>
<dbReference type="PRINTS" id="PR00109">
    <property type="entry name" value="TYRKINASE"/>
</dbReference>
<dbReference type="PANTHER" id="PTHR24416:SF566">
    <property type="entry name" value="EPIDERMAL GROWTH FACTOR RECEPTOR"/>
    <property type="match status" value="1"/>
</dbReference>
<evidence type="ECO:0000256" key="11">
    <source>
        <dbReference type="ARBA" id="ARBA00023137"/>
    </source>
</evidence>
<sequence>MRALCLQICLLQLVARSLAFPGGALKDAPGNRWRSLSCYYGNSTSCDCSGSNDGKTKILSSNPIQRLRNQYENCTREKVDPDEALKFLESIEEVTGYVFIYSNDVSRISLPKLRIVWGDTVYYDTIKQSANLTFADPHDGVSFFVFNNLNLQYIDMPELRSIERGKIVAAQNNYLCYWQQLGDPSASTIDFGQLVGKSNVASRLHDFHNPNLKNFEMCNRVTDHCHPSCTSGHCWGPGANMCQIIYRNNCPTTCKSGMCSKPGEDPQLCCHKACAAGCYGPRHDQCYACKSLEQDGACVEKCNGLRSYNHATGMTEPHTNPRYTYKRSCVKQCPENTLTQGEHCVTRCNEGFYADAEINDRICRECQGACPKRCTLNDELTSEHIDELINCTIIEGRLVLLQHVMTNFSNFDDIVPRKIRAMTMDDLEKLSHVRVITDYLEIQMGVESPQTLNFLRNLKIIEGRRLSTARYAMLISSNDNLYELGLTSLKHVRKGHVYVGKNSDLCYANSINWDAIIEQRPTLNGEGVYKIHDNKSPKLCERQHAVCDIKCNRTMGCWGAGDRQCFACVNWRIGDQCVDSCPESGYYKVSDTKESYRNNCPTTCESGMCSKPGNKPGLCCHKACAAGCFGPQRHQCYACQWYEQDGACVRECNGLQTYNPATGVMEPHQNPRYTDKRFCVKQCPKNTLIQGKHCVTRCYEGYYADLESNDRVCHECHGPCPKRCELNEDLTSEHIDRLINCTIIEGHIALRQHVMTDFFKFDDPANPRRKIRALTIDDLEKLSNVRVITDYLEIQMGVESPQTLNFLRNLKIIEGRRLSEARYAMLISSNYNLHELGLTSLKHVHKGHVYVGKNSDLCYADSINWDAIIEQTPEAIGESVYKIMDNENPHLCSRQNAVCDTKCNSTMGCWGDGDRQCFACANWRIGDQCVDSCPEASYYKVYDTEECRPCHAECDKCTGEGPRNCISCKHASLQFVNSSIFECLAECPESHYEKGSQCLPCYPNCFWYGRQLRNLLIGASVAAFILLVLAVAAFVLCNKRRKGAKYMVPLMGYLDPEHRNAEPNMARLDLISADQLSRSAKRLGSGAFGVVYGGYWMPEGTGKKVPVAIKLLQETSGKAQQEMLAEAGIMAGMRHPHLLLLVGVCLSEGLQLITPLRPLGSLLEFVQKHKQKLGSLELMSYCRQIASAMEYLEQNRLVHRDLACRNVLVKTTLHVEVTDFGLAKMLDYGESEVYVEGRVAVKWLALESLLERRFTHASDMWAFGVTMWEILTFGQSPYAGVQPTHIKDYLINGNRLSQPENCAQELYQIMLQCWMESEEARPTFTELANTFSKMLRMPHVFVLDRRQRRRRVKSLNQRDQRGLINELLQDTDASTVDSLLYYDNVENNESRTIPRTQAAPTSFVSSTIPRMSRDDNRRQRGTFSWQSTNPLARVGPRPLASHGTPSSSMQRFRLATDDGNYLMSNSGVPSQDDSVNYTPVVHDDDENEIRSVEYYNENNAPNGTLLLKGVDNQEYMANETRSPVSESETTV</sequence>
<dbReference type="PANTHER" id="PTHR24416">
    <property type="entry name" value="TYROSINE-PROTEIN KINASE RECEPTOR"/>
    <property type="match status" value="1"/>
</dbReference>
<evidence type="ECO:0000256" key="12">
    <source>
        <dbReference type="ARBA" id="ARBA00023170"/>
    </source>
</evidence>
<dbReference type="InterPro" id="IPR000494">
    <property type="entry name" value="Rcpt_L-dom"/>
</dbReference>
<keyword evidence="13" id="KW-0325">Glycoprotein</keyword>
<dbReference type="SUPFAM" id="SSF52058">
    <property type="entry name" value="L domain-like"/>
    <property type="match status" value="3"/>
</dbReference>
<dbReference type="Gene3D" id="3.30.200.20">
    <property type="entry name" value="Phosphorylase Kinase, domain 1"/>
    <property type="match status" value="1"/>
</dbReference>
<keyword evidence="20" id="KW-1185">Reference proteome</keyword>
<dbReference type="GO" id="GO:0043235">
    <property type="term" value="C:receptor complex"/>
    <property type="evidence" value="ECO:0007669"/>
    <property type="project" value="TreeGrafter"/>
</dbReference>
<evidence type="ECO:0000259" key="19">
    <source>
        <dbReference type="PROSITE" id="PS50011"/>
    </source>
</evidence>
<dbReference type="SMART" id="SM00261">
    <property type="entry name" value="FU"/>
    <property type="match status" value="6"/>
</dbReference>
<dbReference type="Pfam" id="PF01030">
    <property type="entry name" value="Recep_L_domain"/>
    <property type="match status" value="3"/>
</dbReference>
<reference evidence="21" key="1">
    <citation type="submission" date="2022-11" db="UniProtKB">
        <authorList>
            <consortium name="WormBaseParasite"/>
        </authorList>
    </citation>
    <scope>IDENTIFICATION</scope>
</reference>
<keyword evidence="8 15" id="KW-0067">ATP-binding</keyword>
<keyword evidence="18" id="KW-0732">Signal</keyword>
<dbReference type="GO" id="GO:0004714">
    <property type="term" value="F:transmembrane receptor protein tyrosine kinase activity"/>
    <property type="evidence" value="ECO:0007669"/>
    <property type="project" value="UniProtKB-EC"/>
</dbReference>
<evidence type="ECO:0000256" key="3">
    <source>
        <dbReference type="ARBA" id="ARBA00022553"/>
    </source>
</evidence>
<dbReference type="InterPro" id="IPR008266">
    <property type="entry name" value="Tyr_kinase_AS"/>
</dbReference>
<feature type="signal peptide" evidence="18">
    <location>
        <begin position="1"/>
        <end position="19"/>
    </location>
</feature>
<dbReference type="Proteomes" id="UP000887566">
    <property type="component" value="Unplaced"/>
</dbReference>
<keyword evidence="3" id="KW-0597">Phosphoprotein</keyword>
<dbReference type="SUPFAM" id="SSF56112">
    <property type="entry name" value="Protein kinase-like (PK-like)"/>
    <property type="match status" value="1"/>
</dbReference>
<evidence type="ECO:0000313" key="20">
    <source>
        <dbReference type="Proteomes" id="UP000887566"/>
    </source>
</evidence>
<name>A0A914WU28_9BILA</name>
<evidence type="ECO:0000256" key="9">
    <source>
        <dbReference type="ARBA" id="ARBA00022989"/>
    </source>
</evidence>
<dbReference type="InterPro" id="IPR006211">
    <property type="entry name" value="Furin-like_Cys-rich_dom"/>
</dbReference>
<keyword evidence="7" id="KW-0418">Kinase</keyword>
<dbReference type="InterPro" id="IPR006212">
    <property type="entry name" value="Furin_repeat"/>
</dbReference>
<evidence type="ECO:0000256" key="15">
    <source>
        <dbReference type="PROSITE-ProRule" id="PRU10141"/>
    </source>
</evidence>
<dbReference type="InterPro" id="IPR032778">
    <property type="entry name" value="GF_recep_IV"/>
</dbReference>
<dbReference type="Pfam" id="PF00757">
    <property type="entry name" value="Furin-like"/>
    <property type="match status" value="2"/>
</dbReference>
<dbReference type="Gene3D" id="1.10.510.10">
    <property type="entry name" value="Transferase(Phosphotransferase) domain 1"/>
    <property type="match status" value="1"/>
</dbReference>
<dbReference type="InterPro" id="IPR000719">
    <property type="entry name" value="Prot_kinase_dom"/>
</dbReference>
<evidence type="ECO:0000256" key="13">
    <source>
        <dbReference type="ARBA" id="ARBA00023180"/>
    </source>
</evidence>
<dbReference type="GO" id="GO:0008284">
    <property type="term" value="P:positive regulation of cell population proliferation"/>
    <property type="evidence" value="ECO:0007669"/>
    <property type="project" value="TreeGrafter"/>
</dbReference>
<dbReference type="GO" id="GO:0038127">
    <property type="term" value="P:ERBB signaling pathway"/>
    <property type="evidence" value="ECO:0007669"/>
    <property type="project" value="UniProtKB-ARBA"/>
</dbReference>
<evidence type="ECO:0000256" key="4">
    <source>
        <dbReference type="ARBA" id="ARBA00022679"/>
    </source>
</evidence>
<dbReference type="GO" id="GO:0022008">
    <property type="term" value="P:neurogenesis"/>
    <property type="evidence" value="ECO:0007669"/>
    <property type="project" value="TreeGrafter"/>
</dbReference>
<feature type="compositionally biased region" description="Polar residues" evidence="16">
    <location>
        <begin position="1397"/>
        <end position="1409"/>
    </location>
</feature>
<protein>
    <recommendedName>
        <fullName evidence="2">receptor protein-tyrosine kinase</fullName>
        <ecNumber evidence="2">2.7.10.1</ecNumber>
    </recommendedName>
</protein>
<feature type="domain" description="Protein kinase" evidence="19">
    <location>
        <begin position="1077"/>
        <end position="1342"/>
    </location>
</feature>
<dbReference type="GO" id="GO:0043066">
    <property type="term" value="P:negative regulation of apoptotic process"/>
    <property type="evidence" value="ECO:0007669"/>
    <property type="project" value="TreeGrafter"/>
</dbReference>
<dbReference type="Gene3D" id="2.10.220.10">
    <property type="entry name" value="Hormone Receptor, Insulin-like Growth Factor Receptor 1, Chain A, domain 2"/>
    <property type="match status" value="4"/>
</dbReference>
<evidence type="ECO:0000256" key="2">
    <source>
        <dbReference type="ARBA" id="ARBA00011902"/>
    </source>
</evidence>
<evidence type="ECO:0000256" key="17">
    <source>
        <dbReference type="SAM" id="Phobius"/>
    </source>
</evidence>
<keyword evidence="9 17" id="KW-1133">Transmembrane helix</keyword>
<organism evidence="20 21">
    <name type="scientific">Plectus sambesii</name>
    <dbReference type="NCBI Taxonomy" id="2011161"/>
    <lineage>
        <taxon>Eukaryota</taxon>
        <taxon>Metazoa</taxon>
        <taxon>Ecdysozoa</taxon>
        <taxon>Nematoda</taxon>
        <taxon>Chromadorea</taxon>
        <taxon>Plectida</taxon>
        <taxon>Plectina</taxon>
        <taxon>Plectoidea</taxon>
        <taxon>Plectidae</taxon>
        <taxon>Plectus</taxon>
    </lineage>
</organism>
<dbReference type="InterPro" id="IPR011009">
    <property type="entry name" value="Kinase-like_dom_sf"/>
</dbReference>
<evidence type="ECO:0000256" key="18">
    <source>
        <dbReference type="SAM" id="SignalP"/>
    </source>
</evidence>
<dbReference type="SUPFAM" id="SSF57184">
    <property type="entry name" value="Growth factor receptor domain"/>
    <property type="match status" value="3"/>
</dbReference>
<feature type="chain" id="PRO_5037663646" description="receptor protein-tyrosine kinase" evidence="18">
    <location>
        <begin position="20"/>
        <end position="1531"/>
    </location>
</feature>
<feature type="compositionally biased region" description="Polar residues" evidence="16">
    <location>
        <begin position="1421"/>
        <end position="1430"/>
    </location>
</feature>
<dbReference type="PROSITE" id="PS50011">
    <property type="entry name" value="PROTEIN_KINASE_DOM"/>
    <property type="match status" value="1"/>
</dbReference>
<evidence type="ECO:0000256" key="5">
    <source>
        <dbReference type="ARBA" id="ARBA00022692"/>
    </source>
</evidence>
<dbReference type="Gene3D" id="3.80.20.20">
    <property type="entry name" value="Receptor L-domain"/>
    <property type="match status" value="3"/>
</dbReference>
<dbReference type="WBParaSite" id="PSAMB.scaffold513size48544.g6473.t1">
    <property type="protein sequence ID" value="PSAMB.scaffold513size48544.g6473.t1"/>
    <property type="gene ID" value="PSAMB.scaffold513size48544.g6473"/>
</dbReference>
<feature type="transmembrane region" description="Helical" evidence="17">
    <location>
        <begin position="1015"/>
        <end position="1037"/>
    </location>
</feature>
<evidence type="ECO:0000256" key="14">
    <source>
        <dbReference type="ARBA" id="ARBA00051243"/>
    </source>
</evidence>
<dbReference type="Pfam" id="PF14843">
    <property type="entry name" value="GF_recep_IV"/>
    <property type="match status" value="1"/>
</dbReference>
<evidence type="ECO:0000313" key="21">
    <source>
        <dbReference type="WBParaSite" id="PSAMB.scaffold513size48544.g6473.t1"/>
    </source>
</evidence>
<keyword evidence="4" id="KW-0808">Transferase</keyword>
<dbReference type="PROSITE" id="PS00107">
    <property type="entry name" value="PROTEIN_KINASE_ATP"/>
    <property type="match status" value="1"/>
</dbReference>
<keyword evidence="5 17" id="KW-0812">Transmembrane</keyword>
<keyword evidence="12" id="KW-0675">Receptor</keyword>
<dbReference type="CDD" id="cd00064">
    <property type="entry name" value="FU"/>
    <property type="match status" value="5"/>
</dbReference>
<dbReference type="InterPro" id="IPR017441">
    <property type="entry name" value="Protein_kinase_ATP_BS"/>
</dbReference>
<keyword evidence="11" id="KW-0829">Tyrosine-protein kinase</keyword>
<evidence type="ECO:0000256" key="10">
    <source>
        <dbReference type="ARBA" id="ARBA00023136"/>
    </source>
</evidence>
<keyword evidence="6 15" id="KW-0547">Nucleotide-binding</keyword>
<comment type="subcellular location">
    <subcellularLocation>
        <location evidence="1">Membrane</location>
        <topology evidence="1">Single-pass type I membrane protein</topology>
    </subcellularLocation>
</comment>
<dbReference type="InterPro" id="IPR020635">
    <property type="entry name" value="Tyr_kinase_cat_dom"/>
</dbReference>
<dbReference type="GO" id="GO:0009925">
    <property type="term" value="C:basal plasma membrane"/>
    <property type="evidence" value="ECO:0007669"/>
    <property type="project" value="TreeGrafter"/>
</dbReference>
<evidence type="ECO:0000256" key="1">
    <source>
        <dbReference type="ARBA" id="ARBA00004479"/>
    </source>
</evidence>
<dbReference type="SMART" id="SM00219">
    <property type="entry name" value="TyrKc"/>
    <property type="match status" value="1"/>
</dbReference>
<dbReference type="InterPro" id="IPR009030">
    <property type="entry name" value="Growth_fac_rcpt_cys_sf"/>
</dbReference>
<evidence type="ECO:0000256" key="16">
    <source>
        <dbReference type="SAM" id="MobiDB-lite"/>
    </source>
</evidence>